<keyword evidence="3" id="KW-0677">Repeat</keyword>
<dbReference type="FunFam" id="1.20.1280.290:FF:000005">
    <property type="entry name" value="PQ-loop repeat-containing protein 1"/>
    <property type="match status" value="1"/>
</dbReference>
<reference evidence="10 11" key="1">
    <citation type="journal article" date="2017" name="Gigascience">
        <title>Draft genome of the honey bee ectoparasitic mite, Tropilaelaps mercedesae, is shaped by the parasitic life history.</title>
        <authorList>
            <person name="Dong X."/>
            <person name="Armstrong S.D."/>
            <person name="Xia D."/>
            <person name="Makepeace B.L."/>
            <person name="Darby A.C."/>
            <person name="Kadowaki T."/>
        </authorList>
    </citation>
    <scope>NUCLEOTIDE SEQUENCE [LARGE SCALE GENOMIC DNA]</scope>
    <source>
        <strain evidence="10">Wuxi-XJTLU</strain>
    </source>
</reference>
<accession>A0A1V9Y0B7</accession>
<comment type="subcellular location">
    <subcellularLocation>
        <location evidence="1">Membrane</location>
        <topology evidence="1">Multi-pass membrane protein</topology>
    </subcellularLocation>
</comment>
<evidence type="ECO:0000256" key="9">
    <source>
        <dbReference type="SAM" id="Phobius"/>
    </source>
</evidence>
<evidence type="ECO:0000256" key="6">
    <source>
        <dbReference type="ARBA" id="ARBA00040648"/>
    </source>
</evidence>
<dbReference type="SMART" id="SM00679">
    <property type="entry name" value="CTNS"/>
    <property type="match status" value="2"/>
</dbReference>
<comment type="caution">
    <text evidence="10">The sequence shown here is derived from an EMBL/GenBank/DDBJ whole genome shotgun (WGS) entry which is preliminary data.</text>
</comment>
<dbReference type="InterPro" id="IPR006603">
    <property type="entry name" value="PQ-loop_rpt"/>
</dbReference>
<evidence type="ECO:0000256" key="4">
    <source>
        <dbReference type="ARBA" id="ARBA00022989"/>
    </source>
</evidence>
<dbReference type="STRING" id="418985.A0A1V9Y0B7"/>
<feature type="transmembrane region" description="Helical" evidence="9">
    <location>
        <begin position="128"/>
        <end position="149"/>
    </location>
</feature>
<dbReference type="OrthoDB" id="292213at2759"/>
<feature type="transmembrane region" description="Helical" evidence="9">
    <location>
        <begin position="17"/>
        <end position="35"/>
    </location>
</feature>
<dbReference type="GO" id="GO:0042147">
    <property type="term" value="P:retrograde transport, endosome to Golgi"/>
    <property type="evidence" value="ECO:0007669"/>
    <property type="project" value="TreeGrafter"/>
</dbReference>
<gene>
    <name evidence="10" type="ORF">BIW11_00189</name>
</gene>
<dbReference type="Pfam" id="PF04193">
    <property type="entry name" value="PQ-loop"/>
    <property type="match status" value="2"/>
</dbReference>
<dbReference type="FunFam" id="1.20.1280.290:FF:000008">
    <property type="entry name" value="PQ-loop repeat-containing protein 1"/>
    <property type="match status" value="1"/>
</dbReference>
<evidence type="ECO:0000313" key="11">
    <source>
        <dbReference type="Proteomes" id="UP000192247"/>
    </source>
</evidence>
<feature type="transmembrane region" description="Helical" evidence="9">
    <location>
        <begin position="78"/>
        <end position="97"/>
    </location>
</feature>
<evidence type="ECO:0000256" key="5">
    <source>
        <dbReference type="ARBA" id="ARBA00023136"/>
    </source>
</evidence>
<dbReference type="GO" id="GO:0005768">
    <property type="term" value="C:endosome"/>
    <property type="evidence" value="ECO:0007669"/>
    <property type="project" value="TreeGrafter"/>
</dbReference>
<evidence type="ECO:0000313" key="10">
    <source>
        <dbReference type="EMBL" id="OQR79169.1"/>
    </source>
</evidence>
<name>A0A1V9Y0B7_9ACAR</name>
<dbReference type="EMBL" id="MNPL01001417">
    <property type="protein sequence ID" value="OQR79169.1"/>
    <property type="molecule type" value="Genomic_DNA"/>
</dbReference>
<dbReference type="InterPro" id="IPR052241">
    <property type="entry name" value="SLC66/Scramblase_ANY1"/>
</dbReference>
<dbReference type="PANTHER" id="PTHR14856:SF9">
    <property type="entry name" value="PQ-LOOP REPEAT-CONTAINING PROTEIN 1"/>
    <property type="match status" value="1"/>
</dbReference>
<dbReference type="GO" id="GO:0045332">
    <property type="term" value="P:phospholipid translocation"/>
    <property type="evidence" value="ECO:0007669"/>
    <property type="project" value="TreeGrafter"/>
</dbReference>
<dbReference type="PANTHER" id="PTHR14856">
    <property type="entry name" value="PQ-LOOP REPEAT-CONTAINING PROTEIN 1-LIKE PROTEIN"/>
    <property type="match status" value="1"/>
</dbReference>
<feature type="transmembrane region" description="Helical" evidence="9">
    <location>
        <begin position="155"/>
        <end position="176"/>
    </location>
</feature>
<feature type="compositionally biased region" description="Basic and acidic residues" evidence="8">
    <location>
        <begin position="468"/>
        <end position="477"/>
    </location>
</feature>
<dbReference type="InParanoid" id="A0A1V9Y0B7"/>
<keyword evidence="4 9" id="KW-1133">Transmembrane helix</keyword>
<dbReference type="Proteomes" id="UP000192247">
    <property type="component" value="Unassembled WGS sequence"/>
</dbReference>
<dbReference type="Gene3D" id="1.20.1280.290">
    <property type="match status" value="2"/>
</dbReference>
<keyword evidence="11" id="KW-1185">Reference proteome</keyword>
<evidence type="ECO:0000256" key="8">
    <source>
        <dbReference type="SAM" id="MobiDB-lite"/>
    </source>
</evidence>
<feature type="transmembrane region" description="Helical" evidence="9">
    <location>
        <begin position="214"/>
        <end position="236"/>
    </location>
</feature>
<evidence type="ECO:0000256" key="2">
    <source>
        <dbReference type="ARBA" id="ARBA00022692"/>
    </source>
</evidence>
<feature type="transmembrane region" description="Helical" evidence="9">
    <location>
        <begin position="47"/>
        <end position="72"/>
    </location>
</feature>
<dbReference type="GO" id="GO:0005802">
    <property type="term" value="C:trans-Golgi network"/>
    <property type="evidence" value="ECO:0007669"/>
    <property type="project" value="TreeGrafter"/>
</dbReference>
<keyword evidence="5 9" id="KW-0472">Membrane</keyword>
<evidence type="ECO:0000256" key="1">
    <source>
        <dbReference type="ARBA" id="ARBA00004141"/>
    </source>
</evidence>
<dbReference type="GO" id="GO:0005829">
    <property type="term" value="C:cytosol"/>
    <property type="evidence" value="ECO:0007669"/>
    <property type="project" value="GOC"/>
</dbReference>
<dbReference type="AlphaFoldDB" id="A0A1V9Y0B7"/>
<evidence type="ECO:0000256" key="7">
    <source>
        <dbReference type="ARBA" id="ARBA00043159"/>
    </source>
</evidence>
<organism evidence="10 11">
    <name type="scientific">Tropilaelaps mercedesae</name>
    <dbReference type="NCBI Taxonomy" id="418985"/>
    <lineage>
        <taxon>Eukaryota</taxon>
        <taxon>Metazoa</taxon>
        <taxon>Ecdysozoa</taxon>
        <taxon>Arthropoda</taxon>
        <taxon>Chelicerata</taxon>
        <taxon>Arachnida</taxon>
        <taxon>Acari</taxon>
        <taxon>Parasitiformes</taxon>
        <taxon>Mesostigmata</taxon>
        <taxon>Gamasina</taxon>
        <taxon>Dermanyssoidea</taxon>
        <taxon>Laelapidae</taxon>
        <taxon>Tropilaelaps</taxon>
    </lineage>
</organism>
<proteinExistence type="predicted"/>
<sequence length="485" mass="54761">MEVIRSWLPPLSWGNSLISHGSALFMMFGGVLPYVPQYREILRTKNADGFSTFVCLALLVANILRIFFWFCVRFETPLLIQSIIMTTAMLLMIHLCIRTRREQLITPPPRKKTFHDCEWRHFWQWTDFLSYIECITIFTIISGAVVFLFKDVPVVVEFVGLIAVLTEALLGMPQFYKNFVNKSTAGMSTSMVMLWLFGDIFKTAYFILRDSPVQFVLCGILQVSIDFAILSQLWLYRNRRPVRKSSKVAAPTRTHNTPVDSPQGSFEGKMLILQQQPIGSSDYLGECPLGGTCSSGHVPLFEGSPSRTILEVQGSRLCPGGTCCNHVKGQPFWDTTITEYGVRADMSLPLRGLSLGCYVNSNRVKETIERENSEEQQVRMLLDDDLLPRNFEELEVDSGPLKRGFSDTIYDFDAPLSSLPSFATVEATPQGEVTFERLCRDTVPGWKVCPLAKEETFSSLELSEESDENKVFDRGETTSDNSMAS</sequence>
<protein>
    <recommendedName>
        <fullName evidence="6">Solute carrier family 66 member 2</fullName>
    </recommendedName>
    <alternativeName>
        <fullName evidence="7">PQ-loop repeat-containing protein 1</fullName>
    </alternativeName>
</protein>
<keyword evidence="2 9" id="KW-0812">Transmembrane</keyword>
<evidence type="ECO:0000256" key="3">
    <source>
        <dbReference type="ARBA" id="ARBA00022737"/>
    </source>
</evidence>
<feature type="region of interest" description="Disordered" evidence="8">
    <location>
        <begin position="458"/>
        <end position="485"/>
    </location>
</feature>
<feature type="transmembrane region" description="Helical" evidence="9">
    <location>
        <begin position="188"/>
        <end position="208"/>
    </location>
</feature>
<dbReference type="GO" id="GO:0016020">
    <property type="term" value="C:membrane"/>
    <property type="evidence" value="ECO:0007669"/>
    <property type="project" value="UniProtKB-SubCell"/>
</dbReference>